<reference evidence="3" key="2">
    <citation type="journal article" date="2014" name="ISME J.">
        <title>Microbial stratification in low pH oxic and suboxic macroscopic growths along an acid mine drainage.</title>
        <authorList>
            <person name="Mendez-Garcia C."/>
            <person name="Mesa V."/>
            <person name="Sprenger R.R."/>
            <person name="Richter M."/>
            <person name="Diez M.S."/>
            <person name="Solano J."/>
            <person name="Bargiela R."/>
            <person name="Golyshina O.V."/>
            <person name="Manteca A."/>
            <person name="Ramos J.L."/>
            <person name="Gallego J.R."/>
            <person name="Llorente I."/>
            <person name="Martins Dos Santos V.A."/>
            <person name="Jensen O.N."/>
            <person name="Pelaez A.I."/>
            <person name="Sanchez J."/>
            <person name="Ferrer M."/>
        </authorList>
    </citation>
    <scope>NUCLEOTIDE SEQUENCE</scope>
</reference>
<feature type="non-terminal residue" evidence="3">
    <location>
        <position position="1"/>
    </location>
</feature>
<dbReference type="InterPro" id="IPR050921">
    <property type="entry name" value="T4SS_GSP_E_ATPase"/>
</dbReference>
<dbReference type="CDD" id="cd01130">
    <property type="entry name" value="VirB11-like_ATPase"/>
    <property type="match status" value="1"/>
</dbReference>
<dbReference type="Pfam" id="PF00437">
    <property type="entry name" value="T2SSE"/>
    <property type="match status" value="1"/>
</dbReference>
<comment type="similarity">
    <text evidence="1">Belongs to the GSP E family.</text>
</comment>
<dbReference type="GO" id="GO:0016887">
    <property type="term" value="F:ATP hydrolysis activity"/>
    <property type="evidence" value="ECO:0007669"/>
    <property type="project" value="InterPro"/>
</dbReference>
<name>T0YGN0_9ZZZZ</name>
<protein>
    <submittedName>
        <fullName evidence="3">Type II/IV secretion system protein, TadA subfamily protein</fullName>
    </submittedName>
</protein>
<dbReference type="Gene3D" id="3.40.50.300">
    <property type="entry name" value="P-loop containing nucleotide triphosphate hydrolases"/>
    <property type="match status" value="1"/>
</dbReference>
<evidence type="ECO:0000259" key="2">
    <source>
        <dbReference type="Pfam" id="PF00437"/>
    </source>
</evidence>
<dbReference type="EMBL" id="AUZX01014847">
    <property type="protein sequence ID" value="EQD30997.1"/>
    <property type="molecule type" value="Genomic_DNA"/>
</dbReference>
<feature type="domain" description="Bacterial type II secretion system protein E" evidence="2">
    <location>
        <begin position="7"/>
        <end position="233"/>
    </location>
</feature>
<gene>
    <name evidence="3" type="ORF">B1A_20128</name>
</gene>
<dbReference type="PANTHER" id="PTHR30486">
    <property type="entry name" value="TWITCHING MOTILITY PROTEIN PILT"/>
    <property type="match status" value="1"/>
</dbReference>
<dbReference type="SUPFAM" id="SSF52540">
    <property type="entry name" value="P-loop containing nucleoside triphosphate hydrolases"/>
    <property type="match status" value="1"/>
</dbReference>
<proteinExistence type="inferred from homology"/>
<evidence type="ECO:0000313" key="3">
    <source>
        <dbReference type="EMBL" id="EQD30997.1"/>
    </source>
</evidence>
<comment type="caution">
    <text evidence="3">The sequence shown here is derived from an EMBL/GenBank/DDBJ whole genome shotgun (WGS) entry which is preliminary data.</text>
</comment>
<feature type="non-terminal residue" evidence="3">
    <location>
        <position position="233"/>
    </location>
</feature>
<dbReference type="InterPro" id="IPR027417">
    <property type="entry name" value="P-loop_NTPase"/>
</dbReference>
<reference evidence="3" key="1">
    <citation type="submission" date="2013-08" db="EMBL/GenBank/DDBJ databases">
        <authorList>
            <person name="Mendez C."/>
            <person name="Richter M."/>
            <person name="Ferrer M."/>
            <person name="Sanchez J."/>
        </authorList>
    </citation>
    <scope>NUCLEOTIDE SEQUENCE</scope>
</reference>
<accession>T0YGN0</accession>
<evidence type="ECO:0000256" key="1">
    <source>
        <dbReference type="ARBA" id="ARBA00006611"/>
    </source>
</evidence>
<dbReference type="PANTHER" id="PTHR30486:SF15">
    <property type="entry name" value="TYPE II_IV SECRETION SYSTEM ATPASE"/>
    <property type="match status" value="1"/>
</dbReference>
<organism evidence="3">
    <name type="scientific">mine drainage metagenome</name>
    <dbReference type="NCBI Taxonomy" id="410659"/>
    <lineage>
        <taxon>unclassified sequences</taxon>
        <taxon>metagenomes</taxon>
        <taxon>ecological metagenomes</taxon>
    </lineage>
</organism>
<dbReference type="AlphaFoldDB" id="T0YGN0"/>
<dbReference type="Gene3D" id="3.30.450.380">
    <property type="match status" value="1"/>
</dbReference>
<dbReference type="InterPro" id="IPR001482">
    <property type="entry name" value="T2SS/T4SS_dom"/>
</dbReference>
<sequence length="233" mass="25558">EGYLQALGPLRILLEDDNLTEIMVVGPDMVYVESQGRIVLTDVRFKDNDHLMKVIDLIVSAVGRRIDTRQPLCDARLLDGSRVNAVVPPVAIDGPLLTIRKFPKERMRVTDLIHFGSISEAAASFLQASVLARANILISGGTGSGKTTLLNICTGFIPPDERIVTVEDAAELQLHQEHVCRLESRPPDVRGDGRIGIRELVINALRMRPDRIVVGEVRGGEALDMLQAMNTGH</sequence>